<reference evidence="3" key="1">
    <citation type="submission" date="2021-04" db="EMBL/GenBank/DDBJ databases">
        <title>First draft genome resource for Brassicaceae pathogens Fusarium oxysporum f. sp. raphani and Fusarium oxysporum f. sp. rapae.</title>
        <authorList>
            <person name="Asai S."/>
        </authorList>
    </citation>
    <scope>NUCLEOTIDE SEQUENCE</scope>
    <source>
        <strain evidence="3">Tf1262</strain>
    </source>
</reference>
<gene>
    <name evidence="3" type="ORF">Forpi1262_v018840</name>
</gene>
<keyword evidence="2" id="KW-1133">Transmembrane helix</keyword>
<evidence type="ECO:0000313" key="4">
    <source>
        <dbReference type="Proteomes" id="UP000693942"/>
    </source>
</evidence>
<feature type="transmembrane region" description="Helical" evidence="2">
    <location>
        <begin position="67"/>
        <end position="84"/>
    </location>
</feature>
<evidence type="ECO:0000313" key="3">
    <source>
        <dbReference type="EMBL" id="KAG7403074.1"/>
    </source>
</evidence>
<feature type="compositionally biased region" description="Basic and acidic residues" evidence="1">
    <location>
        <begin position="17"/>
        <end position="26"/>
    </location>
</feature>
<protein>
    <submittedName>
        <fullName evidence="3">Uncharacterized protein</fullName>
    </submittedName>
</protein>
<keyword evidence="2" id="KW-0812">Transmembrane</keyword>
<name>A0A8J5NDP7_FUSOX</name>
<organism evidence="3 4">
    <name type="scientific">Fusarium oxysporum f. sp. raphani</name>
    <dbReference type="NCBI Taxonomy" id="96318"/>
    <lineage>
        <taxon>Eukaryota</taxon>
        <taxon>Fungi</taxon>
        <taxon>Dikarya</taxon>
        <taxon>Ascomycota</taxon>
        <taxon>Pezizomycotina</taxon>
        <taxon>Sordariomycetes</taxon>
        <taxon>Hypocreomycetidae</taxon>
        <taxon>Hypocreales</taxon>
        <taxon>Nectriaceae</taxon>
        <taxon>Fusarium</taxon>
        <taxon>Fusarium oxysporum species complex</taxon>
    </lineage>
</organism>
<dbReference type="EMBL" id="JAELUR010000040">
    <property type="protein sequence ID" value="KAG7403074.1"/>
    <property type="molecule type" value="Genomic_DNA"/>
</dbReference>
<dbReference type="AlphaFoldDB" id="A0A8J5NDP7"/>
<comment type="caution">
    <text evidence="3">The sequence shown here is derived from an EMBL/GenBank/DDBJ whole genome shotgun (WGS) entry which is preliminary data.</text>
</comment>
<accession>A0A8J5NDP7</accession>
<sequence length="94" mass="10817">MSIRPLYEETVLVKHNDREPVDRELTRSPSEFELDQLYHDAEGEPLLPEEYETPAPEPVKKKSPVKAIIWTMVNVIATVLIVFTNKSIFVRQGP</sequence>
<keyword evidence="2" id="KW-0472">Membrane</keyword>
<evidence type="ECO:0000256" key="1">
    <source>
        <dbReference type="SAM" id="MobiDB-lite"/>
    </source>
</evidence>
<proteinExistence type="predicted"/>
<feature type="region of interest" description="Disordered" evidence="1">
    <location>
        <begin position="17"/>
        <end position="59"/>
    </location>
</feature>
<evidence type="ECO:0000256" key="2">
    <source>
        <dbReference type="SAM" id="Phobius"/>
    </source>
</evidence>
<dbReference type="Proteomes" id="UP000693942">
    <property type="component" value="Unassembled WGS sequence"/>
</dbReference>